<proteinExistence type="predicted"/>
<dbReference type="AlphaFoldDB" id="A0A2D4EQG2"/>
<accession>A0A2D4EQG2</accession>
<feature type="compositionally biased region" description="Basic and acidic residues" evidence="1">
    <location>
        <begin position="84"/>
        <end position="112"/>
    </location>
</feature>
<organism evidence="2">
    <name type="scientific">Micrurus corallinus</name>
    <name type="common">Brazilian coral snake</name>
    <dbReference type="NCBI Taxonomy" id="54390"/>
    <lineage>
        <taxon>Eukaryota</taxon>
        <taxon>Metazoa</taxon>
        <taxon>Chordata</taxon>
        <taxon>Craniata</taxon>
        <taxon>Vertebrata</taxon>
        <taxon>Euteleostomi</taxon>
        <taxon>Lepidosauria</taxon>
        <taxon>Squamata</taxon>
        <taxon>Bifurcata</taxon>
        <taxon>Unidentata</taxon>
        <taxon>Episquamata</taxon>
        <taxon>Toxicofera</taxon>
        <taxon>Serpentes</taxon>
        <taxon>Colubroidea</taxon>
        <taxon>Elapidae</taxon>
        <taxon>Elapinae</taxon>
        <taxon>Micrurus</taxon>
    </lineage>
</organism>
<evidence type="ECO:0000313" key="2">
    <source>
        <dbReference type="EMBL" id="LAA37447.1"/>
    </source>
</evidence>
<protein>
    <submittedName>
        <fullName evidence="2">Uncharacterized protein</fullName>
    </submittedName>
</protein>
<dbReference type="EMBL" id="IACJ01010916">
    <property type="protein sequence ID" value="LAA37447.1"/>
    <property type="molecule type" value="Transcribed_RNA"/>
</dbReference>
<evidence type="ECO:0000256" key="1">
    <source>
        <dbReference type="SAM" id="MobiDB-lite"/>
    </source>
</evidence>
<feature type="region of interest" description="Disordered" evidence="1">
    <location>
        <begin position="65"/>
        <end position="137"/>
    </location>
</feature>
<name>A0A2D4EQG2_MICCO</name>
<reference evidence="2" key="1">
    <citation type="submission" date="2017-07" db="EMBL/GenBank/DDBJ databases">
        <authorList>
            <person name="Mikheyev A."/>
            <person name="Grau M."/>
        </authorList>
    </citation>
    <scope>NUCLEOTIDE SEQUENCE</scope>
    <source>
        <tissue evidence="2">Venom_gland</tissue>
    </source>
</reference>
<reference evidence="2" key="2">
    <citation type="submission" date="2017-11" db="EMBL/GenBank/DDBJ databases">
        <title>Coralsnake Venomics: Analyses of Venom Gland Transcriptomes and Proteomes of Six Brazilian Taxa.</title>
        <authorList>
            <person name="Aird S.D."/>
            <person name="Jorge da Silva N."/>
            <person name="Qiu L."/>
            <person name="Villar-Briones A."/>
            <person name="Aparecida-Saddi V."/>
            <person name="Campos-Telles M.P."/>
            <person name="Grau M."/>
            <person name="Mikheyev A.S."/>
        </authorList>
    </citation>
    <scope>NUCLEOTIDE SEQUENCE</scope>
    <source>
        <tissue evidence="2">Venom_gland</tissue>
    </source>
</reference>
<sequence length="137" mass="15580">MYFHPCTYWDLWFIANSAMKLPTAYGLGEALYSQDFWCQLAHKSGTLLLQNRALKEKVTTRGKKWNGSFTNVVGRASRPHGVRGRREEKRKGRKGDQQRRRQSKQRPEEGGGRRRKGFSACPAPNLLGRAASEEGKA</sequence>